<proteinExistence type="predicted"/>
<dbReference type="GO" id="GO:0003700">
    <property type="term" value="F:DNA-binding transcription factor activity"/>
    <property type="evidence" value="ECO:0007669"/>
    <property type="project" value="TreeGrafter"/>
</dbReference>
<dbReference type="GO" id="GO:0003677">
    <property type="term" value="F:DNA binding"/>
    <property type="evidence" value="ECO:0007669"/>
    <property type="project" value="UniProtKB-KW"/>
</dbReference>
<dbReference type="GO" id="GO:0005829">
    <property type="term" value="C:cytosol"/>
    <property type="evidence" value="ECO:0007669"/>
    <property type="project" value="TreeGrafter"/>
</dbReference>
<dbReference type="Proteomes" id="UP000244201">
    <property type="component" value="Chromosome"/>
</dbReference>
<dbReference type="Pfam" id="PF01381">
    <property type="entry name" value="HTH_3"/>
    <property type="match status" value="1"/>
</dbReference>
<name>A0A2R4T8V7_9ACTN</name>
<gene>
    <name evidence="4" type="ORF">SLUN_28540</name>
</gene>
<sequence>MLSMGLSIQAPNGYSIYTGPGYGGDVTTATGEAIRQLRESAGLSRKELANAAGISLVFLIKVEHGDRGLSPKTLAKIAQALGLTVKELATKIAVLEASAAPTEEAMRRGLMRAAAIGGSTAALIRPLIGAALPLSPAGVLAAAATAAVVAARRMQKATDHGSPEADLPLDIDAVRRELIARVEAMPAEQLAVLIALVEEAEAEEGAAS</sequence>
<dbReference type="InterPro" id="IPR050807">
    <property type="entry name" value="TransReg_Diox_bact_type"/>
</dbReference>
<dbReference type="PROSITE" id="PS50943">
    <property type="entry name" value="HTH_CROC1"/>
    <property type="match status" value="1"/>
</dbReference>
<evidence type="ECO:0000313" key="4">
    <source>
        <dbReference type="EMBL" id="AVZ75568.1"/>
    </source>
</evidence>
<dbReference type="InterPro" id="IPR001387">
    <property type="entry name" value="Cro/C1-type_HTH"/>
</dbReference>
<dbReference type="PANTHER" id="PTHR46797">
    <property type="entry name" value="HTH-TYPE TRANSCRIPTIONAL REGULATOR"/>
    <property type="match status" value="1"/>
</dbReference>
<keyword evidence="2" id="KW-0472">Membrane</keyword>
<dbReference type="EMBL" id="CP026304">
    <property type="protein sequence ID" value="AVZ75568.1"/>
    <property type="molecule type" value="Genomic_DNA"/>
</dbReference>
<organism evidence="4 5">
    <name type="scientific">Streptomyces lunaelactis</name>
    <dbReference type="NCBI Taxonomy" id="1535768"/>
    <lineage>
        <taxon>Bacteria</taxon>
        <taxon>Bacillati</taxon>
        <taxon>Actinomycetota</taxon>
        <taxon>Actinomycetes</taxon>
        <taxon>Kitasatosporales</taxon>
        <taxon>Streptomycetaceae</taxon>
        <taxon>Streptomyces</taxon>
    </lineage>
</organism>
<accession>A0A2R4T8V7</accession>
<dbReference type="AlphaFoldDB" id="A0A2R4T8V7"/>
<dbReference type="SMART" id="SM00530">
    <property type="entry name" value="HTH_XRE"/>
    <property type="match status" value="1"/>
</dbReference>
<evidence type="ECO:0000256" key="1">
    <source>
        <dbReference type="ARBA" id="ARBA00023125"/>
    </source>
</evidence>
<dbReference type="PANTHER" id="PTHR46797:SF1">
    <property type="entry name" value="METHYLPHOSPHONATE SYNTHASE"/>
    <property type="match status" value="1"/>
</dbReference>
<reference evidence="4 5" key="1">
    <citation type="submission" date="2018-01" db="EMBL/GenBank/DDBJ databases">
        <title>Complete genome sequence of Streptomyces lunaelactis MM109T, a Ferroverdin A producer isolated from cave moonmilk deposits.</title>
        <authorList>
            <person name="Naome A."/>
            <person name="Martinet L."/>
            <person name="Maciejewska M."/>
            <person name="Anderssen S."/>
            <person name="Adam D."/>
            <person name="Tenconi E."/>
            <person name="Deflandre B."/>
            <person name="Arguelles-Arias A."/>
            <person name="Calusinska M."/>
            <person name="Copieters W."/>
            <person name="Karim L."/>
            <person name="Hanikenne M."/>
            <person name="Baurain D."/>
            <person name="van Wezel G."/>
            <person name="Smargiasso N."/>
            <person name="de Pauw E."/>
            <person name="Delfosse P."/>
            <person name="Rigali S."/>
        </authorList>
    </citation>
    <scope>NUCLEOTIDE SEQUENCE [LARGE SCALE GENOMIC DNA]</scope>
    <source>
        <strain evidence="4 5">MM109</strain>
    </source>
</reference>
<feature type="transmembrane region" description="Helical" evidence="2">
    <location>
        <begin position="134"/>
        <end position="151"/>
    </location>
</feature>
<keyword evidence="5" id="KW-1185">Reference proteome</keyword>
<evidence type="ECO:0000313" key="5">
    <source>
        <dbReference type="Proteomes" id="UP000244201"/>
    </source>
</evidence>
<dbReference type="CDD" id="cd00093">
    <property type="entry name" value="HTH_XRE"/>
    <property type="match status" value="1"/>
</dbReference>
<dbReference type="Gene3D" id="1.10.260.40">
    <property type="entry name" value="lambda repressor-like DNA-binding domains"/>
    <property type="match status" value="1"/>
</dbReference>
<keyword evidence="2" id="KW-1133">Transmembrane helix</keyword>
<dbReference type="InterPro" id="IPR010982">
    <property type="entry name" value="Lambda_DNA-bd_dom_sf"/>
</dbReference>
<dbReference type="SUPFAM" id="SSF47413">
    <property type="entry name" value="lambda repressor-like DNA-binding domains"/>
    <property type="match status" value="1"/>
</dbReference>
<protein>
    <recommendedName>
        <fullName evidence="3">HTH cro/C1-type domain-containing protein</fullName>
    </recommendedName>
</protein>
<evidence type="ECO:0000259" key="3">
    <source>
        <dbReference type="PROSITE" id="PS50943"/>
    </source>
</evidence>
<dbReference type="KEGG" id="slk:SLUN_28540"/>
<evidence type="ECO:0000256" key="2">
    <source>
        <dbReference type="SAM" id="Phobius"/>
    </source>
</evidence>
<feature type="domain" description="HTH cro/C1-type" evidence="3">
    <location>
        <begin position="34"/>
        <end position="88"/>
    </location>
</feature>
<keyword evidence="2" id="KW-0812">Transmembrane</keyword>
<keyword evidence="1" id="KW-0238">DNA-binding</keyword>